<feature type="region of interest" description="Disordered" evidence="1">
    <location>
        <begin position="530"/>
        <end position="560"/>
    </location>
</feature>
<accession>A0A6A5BH97</accession>
<feature type="compositionally biased region" description="Basic and acidic residues" evidence="1">
    <location>
        <begin position="536"/>
        <end position="545"/>
    </location>
</feature>
<dbReference type="VEuPathDB" id="AmoebaDB:FDP41_006782"/>
<dbReference type="PANTHER" id="PTHR37028">
    <property type="entry name" value="UNNAMED PRODUCT-RELATED"/>
    <property type="match status" value="1"/>
</dbReference>
<dbReference type="OrthoDB" id="10339261at2759"/>
<dbReference type="EMBL" id="VFQX01000053">
    <property type="protein sequence ID" value="KAF0974172.1"/>
    <property type="molecule type" value="Genomic_DNA"/>
</dbReference>
<evidence type="ECO:0000313" key="2">
    <source>
        <dbReference type="EMBL" id="KAF0974172.1"/>
    </source>
</evidence>
<name>A0A6A5BH97_NAEFO</name>
<organism evidence="2 3">
    <name type="scientific">Naegleria fowleri</name>
    <name type="common">Brain eating amoeba</name>
    <dbReference type="NCBI Taxonomy" id="5763"/>
    <lineage>
        <taxon>Eukaryota</taxon>
        <taxon>Discoba</taxon>
        <taxon>Heterolobosea</taxon>
        <taxon>Tetramitia</taxon>
        <taxon>Eutetramitia</taxon>
        <taxon>Vahlkampfiidae</taxon>
        <taxon>Naegleria</taxon>
    </lineage>
</organism>
<evidence type="ECO:0000313" key="3">
    <source>
        <dbReference type="Proteomes" id="UP000444721"/>
    </source>
</evidence>
<feature type="compositionally biased region" description="Basic and acidic residues" evidence="1">
    <location>
        <begin position="21"/>
        <end position="34"/>
    </location>
</feature>
<dbReference type="Proteomes" id="UP000444721">
    <property type="component" value="Unassembled WGS sequence"/>
</dbReference>
<keyword evidence="3" id="KW-1185">Reference proteome</keyword>
<dbReference type="PANTHER" id="PTHR37028:SF4">
    <property type="entry name" value="ALMS MOTIF DOMAIN-CONTAINING PROTEIN"/>
    <property type="match status" value="1"/>
</dbReference>
<reference evidence="2 3" key="1">
    <citation type="journal article" date="2019" name="Sci. Rep.">
        <title>Nanopore sequencing improves the draft genome of the human pathogenic amoeba Naegleria fowleri.</title>
        <authorList>
            <person name="Liechti N."/>
            <person name="Schurch N."/>
            <person name="Bruggmann R."/>
            <person name="Wittwer M."/>
        </authorList>
    </citation>
    <scope>NUCLEOTIDE SEQUENCE [LARGE SCALE GENOMIC DNA]</scope>
    <source>
        <strain evidence="2 3">ATCC 30894</strain>
    </source>
</reference>
<proteinExistence type="predicted"/>
<feature type="compositionally biased region" description="Polar residues" evidence="1">
    <location>
        <begin position="35"/>
        <end position="45"/>
    </location>
</feature>
<comment type="caution">
    <text evidence="2">The sequence shown here is derived from an EMBL/GenBank/DDBJ whole genome shotgun (WGS) entry which is preliminary data.</text>
</comment>
<dbReference type="VEuPathDB" id="AmoebaDB:NF0045420"/>
<gene>
    <name evidence="2" type="ORF">FDP41_006782</name>
</gene>
<feature type="region of interest" description="Disordered" evidence="1">
    <location>
        <begin position="21"/>
        <end position="45"/>
    </location>
</feature>
<evidence type="ECO:0000256" key="1">
    <source>
        <dbReference type="SAM" id="MobiDB-lite"/>
    </source>
</evidence>
<sequence>MSENDLLKLSVRNNALSKVRNYESEGELPPHKSQNDIPSISPILQRSPTLDCDDGKLFNTLQKSQDELFKQLGLKDLKELSDEDFAKKISNIASSASLDDIHSELPEVGDHEFEASVTQLAKLLSEADIDPKKSMDDSEMRLMTSMGKIGFAKKGSHSPAKSVPDFKSYLESHSKTDNTANGTMLGPVWDSVAPSIKSRMQRSISAFREHLTMEEGGEETLNVLNKINSEIQAGPPKKEPFTEEKWAELTQRLSRPYEKKAKKIEKIISEREEEYSKQNTFQPAINERSRLLVSSSLDDRVNTFLQEKQKNIEKKKEEVAKLEENELKFKPEITKKSQKLNRDVNLLLHWSEERKQKLESLKTAVDQEHLEPCTFKPVLSTRSRKIAEKCLKKQGTNTSFPQSTDVFERNYEWEFIKNHKKRKFIESFIRMEKALHNPNITIKASSLKRDGPFGDRLYKQGLEFLEKKEKTRENLLSALYQKRGAGCVQQKDDPYFGDAEDRVVESGSKLTEEQIYELIKQYALDVDDDPQFAEGKTQDQDKQEENIVSTPPDHEEDMFTTDPQEKYAKTMETLRLFRQSQLSQKACNE</sequence>
<dbReference type="VEuPathDB" id="AmoebaDB:NfTy_075240"/>
<dbReference type="AlphaFoldDB" id="A0A6A5BH97"/>
<dbReference type="GeneID" id="68114000"/>
<dbReference type="RefSeq" id="XP_044558885.1">
    <property type="nucleotide sequence ID" value="XM_044710454.1"/>
</dbReference>
<protein>
    <submittedName>
        <fullName evidence="2">Uncharacterized protein</fullName>
    </submittedName>
</protein>
<dbReference type="OMA" id="ERNYEWE"/>